<proteinExistence type="predicted"/>
<dbReference type="AlphaFoldDB" id="A0AAE1D2I6"/>
<dbReference type="Proteomes" id="UP001283361">
    <property type="component" value="Unassembled WGS sequence"/>
</dbReference>
<gene>
    <name evidence="1" type="ORF">RRG08_014385</name>
</gene>
<organism evidence="1 2">
    <name type="scientific">Elysia crispata</name>
    <name type="common">lettuce slug</name>
    <dbReference type="NCBI Taxonomy" id="231223"/>
    <lineage>
        <taxon>Eukaryota</taxon>
        <taxon>Metazoa</taxon>
        <taxon>Spiralia</taxon>
        <taxon>Lophotrochozoa</taxon>
        <taxon>Mollusca</taxon>
        <taxon>Gastropoda</taxon>
        <taxon>Heterobranchia</taxon>
        <taxon>Euthyneura</taxon>
        <taxon>Panpulmonata</taxon>
        <taxon>Sacoglossa</taxon>
        <taxon>Placobranchoidea</taxon>
        <taxon>Plakobranchidae</taxon>
        <taxon>Elysia</taxon>
    </lineage>
</organism>
<evidence type="ECO:0000313" key="1">
    <source>
        <dbReference type="EMBL" id="KAK3752108.1"/>
    </source>
</evidence>
<sequence>MARIQEGFRKTTRLRVRVSELTTTAWTIATHMLDTRHTGHNPGYAGYLAGPEICSSPVAIEQNGWSMWVSRGSQYSQVSADMKRCAKEGQTVLCGSNVTHRGTGMGRCGLNVAILKASLDTHTAVMRRMNFSSTQLNQILKITLKRHPTAKSPGCSDVSQSYWRSECPLVLQTCTTSVQRGVQKLL</sequence>
<comment type="caution">
    <text evidence="1">The sequence shown here is derived from an EMBL/GenBank/DDBJ whole genome shotgun (WGS) entry which is preliminary data.</text>
</comment>
<accession>A0AAE1D2I6</accession>
<protein>
    <submittedName>
        <fullName evidence="1">Uncharacterized protein</fullName>
    </submittedName>
</protein>
<keyword evidence="2" id="KW-1185">Reference proteome</keyword>
<dbReference type="EMBL" id="JAWDGP010005786">
    <property type="protein sequence ID" value="KAK3752108.1"/>
    <property type="molecule type" value="Genomic_DNA"/>
</dbReference>
<reference evidence="1" key="1">
    <citation type="journal article" date="2023" name="G3 (Bethesda)">
        <title>A reference genome for the long-term kleptoplast-retaining sea slug Elysia crispata morphotype clarki.</title>
        <authorList>
            <person name="Eastman K.E."/>
            <person name="Pendleton A.L."/>
            <person name="Shaikh M.A."/>
            <person name="Suttiyut T."/>
            <person name="Ogas R."/>
            <person name="Tomko P."/>
            <person name="Gavelis G."/>
            <person name="Widhalm J.R."/>
            <person name="Wisecaver J.H."/>
        </authorList>
    </citation>
    <scope>NUCLEOTIDE SEQUENCE</scope>
    <source>
        <strain evidence="1">ECLA1</strain>
    </source>
</reference>
<name>A0AAE1D2I6_9GAST</name>
<evidence type="ECO:0000313" key="2">
    <source>
        <dbReference type="Proteomes" id="UP001283361"/>
    </source>
</evidence>